<dbReference type="GO" id="GO:0048046">
    <property type="term" value="C:apoplast"/>
    <property type="evidence" value="ECO:0007669"/>
    <property type="project" value="UniProtKB-SubCell"/>
</dbReference>
<protein>
    <recommendedName>
        <fullName evidence="4">Dirigent protein</fullName>
    </recommendedName>
</protein>
<evidence type="ECO:0000313" key="5">
    <source>
        <dbReference type="EMBL" id="OMO92810.1"/>
    </source>
</evidence>
<dbReference type="AlphaFoldDB" id="A0A1R3JDC2"/>
<dbReference type="Gene3D" id="2.40.480.10">
    <property type="entry name" value="Allene oxide cyclase-like"/>
    <property type="match status" value="1"/>
</dbReference>
<keyword evidence="4" id="KW-0052">Apoplast</keyword>
<comment type="function">
    <text evidence="4">Dirigent proteins impart stereoselectivity on the phenoxy radical-coupling reaction, yielding optically active lignans from two molecules of coniferyl alcohol in the biosynthesis of lignans, flavonolignans, and alkaloids and thus plays a central role in plant secondary metabolism.</text>
</comment>
<comment type="subcellular location">
    <subcellularLocation>
        <location evidence="4">Secreted</location>
        <location evidence="4">Extracellular space</location>
        <location evidence="4">Apoplast</location>
    </subcellularLocation>
</comment>
<dbReference type="Pfam" id="PF03018">
    <property type="entry name" value="Dirigent"/>
    <property type="match status" value="1"/>
</dbReference>
<accession>A0A1R3JDC2</accession>
<dbReference type="OrthoDB" id="941187at2759"/>
<comment type="subunit">
    <text evidence="2 4">Homodimer.</text>
</comment>
<evidence type="ECO:0000256" key="3">
    <source>
        <dbReference type="ARBA" id="ARBA00022525"/>
    </source>
</evidence>
<dbReference type="InterPro" id="IPR044859">
    <property type="entry name" value="Allene_oxi_cyc_Dirigent"/>
</dbReference>
<keyword evidence="3 4" id="KW-0964">Secreted</keyword>
<evidence type="ECO:0000313" key="6">
    <source>
        <dbReference type="Proteomes" id="UP000187203"/>
    </source>
</evidence>
<comment type="caution">
    <text evidence="5">The sequence shown here is derived from an EMBL/GenBank/DDBJ whole genome shotgun (WGS) entry which is preliminary data.</text>
</comment>
<dbReference type="PANTHER" id="PTHR21495">
    <property type="entry name" value="NUCLEOPORIN-RELATED"/>
    <property type="match status" value="1"/>
</dbReference>
<evidence type="ECO:0000256" key="2">
    <source>
        <dbReference type="ARBA" id="ARBA00011738"/>
    </source>
</evidence>
<evidence type="ECO:0000256" key="4">
    <source>
        <dbReference type="RuleBase" id="RU363099"/>
    </source>
</evidence>
<feature type="chain" id="PRO_5011830984" description="Dirigent protein" evidence="4">
    <location>
        <begin position="23"/>
        <end position="182"/>
    </location>
</feature>
<dbReference type="EMBL" id="AWUE01016326">
    <property type="protein sequence ID" value="OMO92810.1"/>
    <property type="molecule type" value="Genomic_DNA"/>
</dbReference>
<dbReference type="Proteomes" id="UP000187203">
    <property type="component" value="Unassembled WGS sequence"/>
</dbReference>
<comment type="similarity">
    <text evidence="1 4">Belongs to the plant dirigent protein family.</text>
</comment>
<reference evidence="6" key="1">
    <citation type="submission" date="2013-09" db="EMBL/GenBank/DDBJ databases">
        <title>Corchorus olitorius genome sequencing.</title>
        <authorList>
            <person name="Alam M."/>
            <person name="Haque M.S."/>
            <person name="Islam M.S."/>
            <person name="Emdad E.M."/>
            <person name="Islam M.M."/>
            <person name="Ahmed B."/>
            <person name="Halim A."/>
            <person name="Hossen Q.M.M."/>
            <person name="Hossain M.Z."/>
            <person name="Ahmed R."/>
            <person name="Khan M.M."/>
            <person name="Islam R."/>
            <person name="Rashid M.M."/>
            <person name="Khan S.A."/>
            <person name="Rahman M.S."/>
            <person name="Alam M."/>
            <person name="Yahiya A.S."/>
            <person name="Khan M.S."/>
            <person name="Azam M.S."/>
            <person name="Haque T."/>
            <person name="Lashkar M.Z.H."/>
            <person name="Akhand A.I."/>
            <person name="Morshed G."/>
            <person name="Roy S."/>
            <person name="Uddin K.S."/>
            <person name="Rabeya T."/>
            <person name="Hossain A.S."/>
            <person name="Chowdhury A."/>
            <person name="Snigdha A.R."/>
            <person name="Mortoza M.S."/>
            <person name="Matin S.A."/>
            <person name="Hoque S.M.E."/>
            <person name="Islam M.K."/>
            <person name="Roy D.K."/>
            <person name="Haider R."/>
            <person name="Moosa M.M."/>
            <person name="Elias S.M."/>
            <person name="Hasan A.M."/>
            <person name="Jahan S."/>
            <person name="Shafiuddin M."/>
            <person name="Mahmood N."/>
            <person name="Shommy N.S."/>
        </authorList>
    </citation>
    <scope>NUCLEOTIDE SEQUENCE [LARGE SCALE GENOMIC DNA]</scope>
    <source>
        <strain evidence="6">cv. O-4</strain>
    </source>
</reference>
<keyword evidence="4" id="KW-0732">Signal</keyword>
<keyword evidence="6" id="KW-1185">Reference proteome</keyword>
<proteinExistence type="inferred from homology"/>
<organism evidence="5 6">
    <name type="scientific">Corchorus olitorius</name>
    <dbReference type="NCBI Taxonomy" id="93759"/>
    <lineage>
        <taxon>Eukaryota</taxon>
        <taxon>Viridiplantae</taxon>
        <taxon>Streptophyta</taxon>
        <taxon>Embryophyta</taxon>
        <taxon>Tracheophyta</taxon>
        <taxon>Spermatophyta</taxon>
        <taxon>Magnoliopsida</taxon>
        <taxon>eudicotyledons</taxon>
        <taxon>Gunneridae</taxon>
        <taxon>Pentapetalae</taxon>
        <taxon>rosids</taxon>
        <taxon>malvids</taxon>
        <taxon>Malvales</taxon>
        <taxon>Malvaceae</taxon>
        <taxon>Grewioideae</taxon>
        <taxon>Apeibeae</taxon>
        <taxon>Corchorus</taxon>
    </lineage>
</organism>
<gene>
    <name evidence="5" type="ORF">COLO4_17283</name>
</gene>
<name>A0A1R3JDC2_9ROSI</name>
<dbReference type="InterPro" id="IPR004265">
    <property type="entry name" value="Dirigent"/>
</dbReference>
<evidence type="ECO:0000256" key="1">
    <source>
        <dbReference type="ARBA" id="ARBA00010746"/>
    </source>
</evidence>
<dbReference type="GO" id="GO:0009699">
    <property type="term" value="P:phenylpropanoid biosynthetic process"/>
    <property type="evidence" value="ECO:0007669"/>
    <property type="project" value="UniProtKB-ARBA"/>
</dbReference>
<sequence>MGRTLMFAWILVLCLSVAQVHSKNYYSQILPYVPKTVTNLHFYIHETLSGQNATALTVVRPNTTADNSSIPFGSIGVLDDILKVGPEPDSEVIGNARGLAASASKDGSTLVVYLDFGFTKGMFNGSSFSVFSRNPVMDTERELAVVGGRGKLRMAQGFALIKTVFINATNLVVEYNVTVFHY</sequence>
<dbReference type="STRING" id="93759.A0A1R3JDC2"/>
<feature type="signal peptide" evidence="4">
    <location>
        <begin position="1"/>
        <end position="22"/>
    </location>
</feature>